<evidence type="ECO:0000256" key="1">
    <source>
        <dbReference type="SAM" id="MobiDB-lite"/>
    </source>
</evidence>
<name>A0A8B9NG38_9AVES</name>
<proteinExistence type="predicted"/>
<keyword evidence="3" id="KW-1185">Reference proteome</keyword>
<organism evidence="2 3">
    <name type="scientific">Accipiter nisus</name>
    <name type="common">Eurasian sparrowhawk</name>
    <dbReference type="NCBI Taxonomy" id="211598"/>
    <lineage>
        <taxon>Eukaryota</taxon>
        <taxon>Metazoa</taxon>
        <taxon>Chordata</taxon>
        <taxon>Craniata</taxon>
        <taxon>Vertebrata</taxon>
        <taxon>Euteleostomi</taxon>
        <taxon>Archelosauria</taxon>
        <taxon>Archosauria</taxon>
        <taxon>Dinosauria</taxon>
        <taxon>Saurischia</taxon>
        <taxon>Theropoda</taxon>
        <taxon>Coelurosauria</taxon>
        <taxon>Aves</taxon>
        <taxon>Neognathae</taxon>
        <taxon>Neoaves</taxon>
        <taxon>Telluraves</taxon>
        <taxon>Accipitrimorphae</taxon>
        <taxon>Accipitriformes</taxon>
        <taxon>Accipitridae</taxon>
        <taxon>Accipitrinae</taxon>
        <taxon>Accipiter</taxon>
    </lineage>
</organism>
<dbReference type="Ensembl" id="ENSANIT00000021998.1">
    <property type="protein sequence ID" value="ENSANIP00000021296.1"/>
    <property type="gene ID" value="ENSANIG00000014472.1"/>
</dbReference>
<feature type="region of interest" description="Disordered" evidence="1">
    <location>
        <begin position="82"/>
        <end position="116"/>
    </location>
</feature>
<reference evidence="2" key="1">
    <citation type="submission" date="2025-08" db="UniProtKB">
        <authorList>
            <consortium name="Ensembl"/>
        </authorList>
    </citation>
    <scope>IDENTIFICATION</scope>
</reference>
<sequence>MSTTTVRQYSSSTSLKGFGGLGGGSSRLSSVRVGGGGYRAPSVHGGSYSVSSRIVSGRRCRTSTTAWLPTWTKCVPWRRPTLTWRSRSGNGTRSRDLVQTVTTAPTTGLSRSSGTR</sequence>
<evidence type="ECO:0000313" key="2">
    <source>
        <dbReference type="Ensembl" id="ENSANIP00000021296.1"/>
    </source>
</evidence>
<evidence type="ECO:0000313" key="3">
    <source>
        <dbReference type="Proteomes" id="UP000694541"/>
    </source>
</evidence>
<reference evidence="2" key="2">
    <citation type="submission" date="2025-09" db="UniProtKB">
        <authorList>
            <consortium name="Ensembl"/>
        </authorList>
    </citation>
    <scope>IDENTIFICATION</scope>
</reference>
<protein>
    <submittedName>
        <fullName evidence="2">Uncharacterized protein</fullName>
    </submittedName>
</protein>
<feature type="compositionally biased region" description="Polar residues" evidence="1">
    <location>
        <begin position="83"/>
        <end position="116"/>
    </location>
</feature>
<dbReference type="Proteomes" id="UP000694541">
    <property type="component" value="Unplaced"/>
</dbReference>
<accession>A0A8B9NG38</accession>
<dbReference type="AlphaFoldDB" id="A0A8B9NG38"/>